<dbReference type="InterPro" id="IPR012938">
    <property type="entry name" value="Glc/Sorbosone_DH"/>
</dbReference>
<dbReference type="EMBL" id="JAFCNB010000014">
    <property type="protein sequence ID" value="MBP2706852.1"/>
    <property type="molecule type" value="Genomic_DNA"/>
</dbReference>
<feature type="chain" id="PRO_5038679357" evidence="1">
    <location>
        <begin position="23"/>
        <end position="152"/>
    </location>
</feature>
<dbReference type="InterPro" id="IPR011042">
    <property type="entry name" value="6-blade_b-propeller_TolB-like"/>
</dbReference>
<name>A0A940WNX0_9ACTN</name>
<gene>
    <name evidence="3" type="ORF">JOL79_23885</name>
</gene>
<evidence type="ECO:0000313" key="3">
    <source>
        <dbReference type="EMBL" id="MBP2706852.1"/>
    </source>
</evidence>
<dbReference type="Proteomes" id="UP000674234">
    <property type="component" value="Unassembled WGS sequence"/>
</dbReference>
<keyword evidence="4" id="KW-1185">Reference proteome</keyword>
<feature type="non-terminal residue" evidence="3">
    <location>
        <position position="152"/>
    </location>
</feature>
<organism evidence="3 4">
    <name type="scientific">Microbispora oryzae</name>
    <dbReference type="NCBI Taxonomy" id="2806554"/>
    <lineage>
        <taxon>Bacteria</taxon>
        <taxon>Bacillati</taxon>
        <taxon>Actinomycetota</taxon>
        <taxon>Actinomycetes</taxon>
        <taxon>Streptosporangiales</taxon>
        <taxon>Streptosporangiaceae</taxon>
        <taxon>Microbispora</taxon>
    </lineage>
</organism>
<dbReference type="InterPro" id="IPR011041">
    <property type="entry name" value="Quinoprot_gluc/sorb_DH_b-prop"/>
</dbReference>
<proteinExistence type="predicted"/>
<sequence length="152" mass="16171">MSRRPWLRLVATLALVTPGALALSVPAADALTIPASDYQQVSLASGGSELGEAMSLAVMPNRSVIHTARDGTVRVTDAAGNTKVAAKLNVYTHDEEGLQGVAVDPGFASNRYVWLYYSPRLSTPSGDAPASGTQSQFDQWKGHLNLSRFTLK</sequence>
<dbReference type="AlphaFoldDB" id="A0A940WNX0"/>
<reference evidence="3" key="1">
    <citation type="submission" date="2021-02" db="EMBL/GenBank/DDBJ databases">
        <title>Draft genome sequence of Microbispora sp. RL4-1S isolated from rice leaves in Thailand.</title>
        <authorList>
            <person name="Muangham S."/>
            <person name="Duangmal K."/>
        </authorList>
    </citation>
    <scope>NUCLEOTIDE SEQUENCE</scope>
    <source>
        <strain evidence="3">RL4-1S</strain>
    </source>
</reference>
<feature type="signal peptide" evidence="1">
    <location>
        <begin position="1"/>
        <end position="22"/>
    </location>
</feature>
<accession>A0A940WNX0</accession>
<evidence type="ECO:0000259" key="2">
    <source>
        <dbReference type="Pfam" id="PF07995"/>
    </source>
</evidence>
<protein>
    <submittedName>
        <fullName evidence="3">PQQ-dependent sugar dehydrogenase</fullName>
    </submittedName>
</protein>
<dbReference type="Pfam" id="PF07995">
    <property type="entry name" value="GSDH"/>
    <property type="match status" value="1"/>
</dbReference>
<dbReference type="SUPFAM" id="SSF50952">
    <property type="entry name" value="Soluble quinoprotein glucose dehydrogenase"/>
    <property type="match status" value="1"/>
</dbReference>
<evidence type="ECO:0000256" key="1">
    <source>
        <dbReference type="SAM" id="SignalP"/>
    </source>
</evidence>
<dbReference type="Gene3D" id="2.120.10.30">
    <property type="entry name" value="TolB, C-terminal domain"/>
    <property type="match status" value="1"/>
</dbReference>
<evidence type="ECO:0000313" key="4">
    <source>
        <dbReference type="Proteomes" id="UP000674234"/>
    </source>
</evidence>
<comment type="caution">
    <text evidence="3">The sequence shown here is derived from an EMBL/GenBank/DDBJ whole genome shotgun (WGS) entry which is preliminary data.</text>
</comment>
<feature type="domain" description="Glucose/Sorbosone dehydrogenase" evidence="2">
    <location>
        <begin position="52"/>
        <end position="119"/>
    </location>
</feature>
<keyword evidence="1" id="KW-0732">Signal</keyword>